<dbReference type="Gene3D" id="2.40.50.140">
    <property type="entry name" value="Nucleic acid-binding proteins"/>
    <property type="match status" value="1"/>
</dbReference>
<dbReference type="PANTHER" id="PTHR42781">
    <property type="entry name" value="SPERMIDINE/PUTRESCINE IMPORT ATP-BINDING PROTEIN POTA"/>
    <property type="match status" value="1"/>
</dbReference>
<dbReference type="SUPFAM" id="SSF52540">
    <property type="entry name" value="P-loop containing nucleoside triphosphate hydrolases"/>
    <property type="match status" value="1"/>
</dbReference>
<evidence type="ECO:0000256" key="1">
    <source>
        <dbReference type="ARBA" id="ARBA00022448"/>
    </source>
</evidence>
<evidence type="ECO:0000256" key="7">
    <source>
        <dbReference type="RuleBase" id="RU364083"/>
    </source>
</evidence>
<evidence type="ECO:0000313" key="10">
    <source>
        <dbReference type="Proteomes" id="UP000184226"/>
    </source>
</evidence>
<protein>
    <recommendedName>
        <fullName evidence="7">Spermidine/putrescine import ATP-binding protein PotA</fullName>
        <ecNumber evidence="7">7.6.2.11</ecNumber>
    </recommendedName>
</protein>
<dbReference type="InterPro" id="IPR017871">
    <property type="entry name" value="ABC_transporter-like_CS"/>
</dbReference>
<dbReference type="InterPro" id="IPR013611">
    <property type="entry name" value="Transp-assoc_OB_typ2"/>
</dbReference>
<dbReference type="InterPro" id="IPR005893">
    <property type="entry name" value="PotA-like"/>
</dbReference>
<dbReference type="InterPro" id="IPR003593">
    <property type="entry name" value="AAA+_ATPase"/>
</dbReference>
<dbReference type="InterPro" id="IPR008995">
    <property type="entry name" value="Mo/tungstate-bd_C_term_dom"/>
</dbReference>
<organism evidence="9 10">
    <name type="scientific">Pollutimonas bauzanensis</name>
    <dbReference type="NCBI Taxonomy" id="658167"/>
    <lineage>
        <taxon>Bacteria</taxon>
        <taxon>Pseudomonadati</taxon>
        <taxon>Pseudomonadota</taxon>
        <taxon>Betaproteobacteria</taxon>
        <taxon>Burkholderiales</taxon>
        <taxon>Alcaligenaceae</taxon>
        <taxon>Pollutimonas</taxon>
    </lineage>
</organism>
<dbReference type="STRING" id="658167.SAMN04488135_12035"/>
<dbReference type="EMBL" id="FQXE01000020">
    <property type="protein sequence ID" value="SHI28926.1"/>
    <property type="molecule type" value="Genomic_DNA"/>
</dbReference>
<dbReference type="Gene3D" id="3.40.50.300">
    <property type="entry name" value="P-loop containing nucleotide triphosphate hydrolases"/>
    <property type="match status" value="1"/>
</dbReference>
<comment type="subunit">
    <text evidence="7">The complex is composed of two ATP-binding proteins (PotA), two transmembrane proteins (PotB and PotC) and a solute-binding protein (PotD).</text>
</comment>
<dbReference type="NCBIfam" id="TIGR01187">
    <property type="entry name" value="potA"/>
    <property type="match status" value="1"/>
</dbReference>
<keyword evidence="5 7" id="KW-1278">Translocase</keyword>
<evidence type="ECO:0000256" key="3">
    <source>
        <dbReference type="ARBA" id="ARBA00022741"/>
    </source>
</evidence>
<reference evidence="9 10" key="1">
    <citation type="submission" date="2016-11" db="EMBL/GenBank/DDBJ databases">
        <authorList>
            <person name="Jaros S."/>
            <person name="Januszkiewicz K."/>
            <person name="Wedrychowicz H."/>
        </authorList>
    </citation>
    <scope>NUCLEOTIDE SEQUENCE [LARGE SCALE GENOMIC DNA]</scope>
    <source>
        <strain evidence="9 10">CGMCC 1.10190</strain>
    </source>
</reference>
<keyword evidence="4 7" id="KW-0067">ATP-binding</keyword>
<dbReference type="SUPFAM" id="SSF50331">
    <property type="entry name" value="MOP-like"/>
    <property type="match status" value="1"/>
</dbReference>
<keyword evidence="1 7" id="KW-0813">Transport</keyword>
<dbReference type="PANTHER" id="PTHR42781:SF4">
    <property type="entry name" value="SPERMIDINE_PUTRESCINE IMPORT ATP-BINDING PROTEIN POTA"/>
    <property type="match status" value="1"/>
</dbReference>
<dbReference type="FunFam" id="3.40.50.300:FF:000133">
    <property type="entry name" value="Spermidine/putrescine import ATP-binding protein PotA"/>
    <property type="match status" value="1"/>
</dbReference>
<dbReference type="GO" id="GO:0043190">
    <property type="term" value="C:ATP-binding cassette (ABC) transporter complex"/>
    <property type="evidence" value="ECO:0007669"/>
    <property type="project" value="InterPro"/>
</dbReference>
<name>A0A1M5ZXP3_9BURK</name>
<dbReference type="Pfam" id="PF00005">
    <property type="entry name" value="ABC_tran"/>
    <property type="match status" value="1"/>
</dbReference>
<evidence type="ECO:0000259" key="8">
    <source>
        <dbReference type="PROSITE" id="PS50893"/>
    </source>
</evidence>
<dbReference type="GO" id="GO:0015417">
    <property type="term" value="F:ABC-type polyamine transporter activity"/>
    <property type="evidence" value="ECO:0007669"/>
    <property type="project" value="UniProtKB-EC"/>
</dbReference>
<dbReference type="Gene3D" id="2.40.50.100">
    <property type="match status" value="1"/>
</dbReference>
<keyword evidence="10" id="KW-1185">Reference proteome</keyword>
<keyword evidence="3 7" id="KW-0547">Nucleotide-binding</keyword>
<dbReference type="InterPro" id="IPR027417">
    <property type="entry name" value="P-loop_NTPase"/>
</dbReference>
<evidence type="ECO:0000256" key="2">
    <source>
        <dbReference type="ARBA" id="ARBA00022475"/>
    </source>
</evidence>
<accession>A0A1M5ZXP3</accession>
<keyword evidence="2 7" id="KW-1003">Cell membrane</keyword>
<dbReference type="PROSITE" id="PS50893">
    <property type="entry name" value="ABC_TRANSPORTER_2"/>
    <property type="match status" value="1"/>
</dbReference>
<gene>
    <name evidence="7" type="primary">potA</name>
    <name evidence="9" type="ORF">SAMN04488135_12035</name>
</gene>
<dbReference type="SMART" id="SM00382">
    <property type="entry name" value="AAA"/>
    <property type="match status" value="1"/>
</dbReference>
<feature type="domain" description="ABC transporter" evidence="8">
    <location>
        <begin position="5"/>
        <end position="236"/>
    </location>
</feature>
<evidence type="ECO:0000313" key="9">
    <source>
        <dbReference type="EMBL" id="SHI28926.1"/>
    </source>
</evidence>
<dbReference type="GO" id="GO:0015847">
    <property type="term" value="P:putrescine transport"/>
    <property type="evidence" value="ECO:0007669"/>
    <property type="project" value="UniProtKB-ARBA"/>
</dbReference>
<comment type="function">
    <text evidence="7">Part of the ABC transporter complex PotABCD involved in spermidine/putrescine import. Responsible for energy coupling to the transport system.</text>
</comment>
<dbReference type="OrthoDB" id="5298774at2"/>
<proteinExistence type="inferred from homology"/>
<keyword evidence="6 7" id="KW-0472">Membrane</keyword>
<dbReference type="GO" id="GO:0005524">
    <property type="term" value="F:ATP binding"/>
    <property type="evidence" value="ECO:0007669"/>
    <property type="project" value="UniProtKB-KW"/>
</dbReference>
<evidence type="ECO:0000256" key="5">
    <source>
        <dbReference type="ARBA" id="ARBA00022967"/>
    </source>
</evidence>
<dbReference type="EC" id="7.6.2.11" evidence="7"/>
<dbReference type="Pfam" id="PF08402">
    <property type="entry name" value="TOBE_2"/>
    <property type="match status" value="1"/>
</dbReference>
<evidence type="ECO:0000256" key="6">
    <source>
        <dbReference type="ARBA" id="ARBA00023136"/>
    </source>
</evidence>
<comment type="similarity">
    <text evidence="7">Belongs to the ABC transporter superfamily. Spermidine/putrescine importer (TC 3.A.1.11.1) family.</text>
</comment>
<dbReference type="Proteomes" id="UP000184226">
    <property type="component" value="Unassembled WGS sequence"/>
</dbReference>
<dbReference type="GO" id="GO:0016887">
    <property type="term" value="F:ATP hydrolysis activity"/>
    <property type="evidence" value="ECO:0007669"/>
    <property type="project" value="InterPro"/>
</dbReference>
<dbReference type="InterPro" id="IPR012340">
    <property type="entry name" value="NA-bd_OB-fold"/>
</dbReference>
<dbReference type="AlphaFoldDB" id="A0A1M5ZXP3"/>
<sequence>MAALLSVDKLNKTYQKKFKALSDVSLDVMHGEFIALLGPSGCGKTTLLATLAGFLTPDSGRIHIDGKDITDVPPHKRTLNTVFQNYALFPHMSVLDNVSYGPLRTGAGKAEARTRAQEALEMVGLSQMAARYPADMSGGQRQRVALARAIVNRPKLLLLDEPLSALDMKLRKRMQRELKALQEKLAISFIFVTHDQEEAMAMADRIVVMNQGAIEQIGTGDEIYKRPASRFVADFIGDANLLDCHYASGQLRLTCCDMPLRQADAYDKRGLVAMFRPEDIEVRRSDDAHTMGTRQARVLDVVSIGSYTTIYLQLNDAHVEVRRIGANDLSLRKGDLVNVRFPAERVHFVEA</sequence>
<evidence type="ECO:0000256" key="4">
    <source>
        <dbReference type="ARBA" id="ARBA00022840"/>
    </source>
</evidence>
<comment type="catalytic activity">
    <reaction evidence="7">
        <text>ATP + H2O + polyamine-[polyamine-binding protein]Side 1 = ADP + phosphate + polyamineSide 2 + [polyamine-binding protein]Side 1.</text>
        <dbReference type="EC" id="7.6.2.11"/>
    </reaction>
</comment>
<dbReference type="RefSeq" id="WP_073109193.1">
    <property type="nucleotide sequence ID" value="NZ_FQXE01000020.1"/>
</dbReference>
<dbReference type="InterPro" id="IPR003439">
    <property type="entry name" value="ABC_transporter-like_ATP-bd"/>
</dbReference>
<dbReference type="PROSITE" id="PS00211">
    <property type="entry name" value="ABC_TRANSPORTER_1"/>
    <property type="match status" value="1"/>
</dbReference>
<dbReference type="InterPro" id="IPR050093">
    <property type="entry name" value="ABC_SmlMolc_Importer"/>
</dbReference>